<dbReference type="EMBL" id="LTDL01000042">
    <property type="protein sequence ID" value="OAG29024.1"/>
    <property type="molecule type" value="Genomic_DNA"/>
</dbReference>
<dbReference type="OrthoDB" id="2195418at2759"/>
<sequence>MLYTHTEKHAVVVGDIYRVIKRLVEAKKTVLVITPLAEERDVLERETAHSHVSVKRVLEAERGLAAGQAPDVVVVDKYDIIKSLGLLDRIEKIGEKVRLVIVAPAKPEETEYEVFQEEKRREVFQVNAPDYVHKMAMVFALTKIKPIKGICIVLPTKKGLKRAEVFLKTFGVPTEAEPAKLKDGVVGLFLPDSIHIHAYTLVADLTMSVESTETAVLQIGPTTKTSERSSRFAKLLETGMEYKYRIESVLSLITPHVVSGKRQIDSSIVKHLQGTLRIMK</sequence>
<reference evidence="1 2" key="1">
    <citation type="submission" date="2016-02" db="EMBL/GenBank/DDBJ databases">
        <title>Discovery of a natural microsporidian pathogen with a broad tissue tropism in Caenorhabditis elegans.</title>
        <authorList>
            <person name="Luallen R.J."/>
            <person name="Reinke A.W."/>
            <person name="Tong L."/>
            <person name="Botts M.R."/>
            <person name="Felix M.-A."/>
            <person name="Troemel E.R."/>
        </authorList>
    </citation>
    <scope>NUCLEOTIDE SEQUENCE [LARGE SCALE GENOMIC DNA]</scope>
    <source>
        <strain evidence="1 2">JUm2807</strain>
    </source>
</reference>
<dbReference type="AlphaFoldDB" id="A0A177EAQ3"/>
<organism evidence="1 2">
    <name type="scientific">Nematocida displodere</name>
    <dbReference type="NCBI Taxonomy" id="1805483"/>
    <lineage>
        <taxon>Eukaryota</taxon>
        <taxon>Fungi</taxon>
        <taxon>Fungi incertae sedis</taxon>
        <taxon>Microsporidia</taxon>
        <taxon>Nematocida</taxon>
    </lineage>
</organism>
<gene>
    <name evidence="1" type="ORF">NEDG_01163</name>
</gene>
<dbReference type="Proteomes" id="UP000185944">
    <property type="component" value="Unassembled WGS sequence"/>
</dbReference>
<dbReference type="GeneID" id="93647513"/>
<keyword evidence="2" id="KW-1185">Reference proteome</keyword>
<dbReference type="RefSeq" id="XP_067543769.1">
    <property type="nucleotide sequence ID" value="XM_067688581.1"/>
</dbReference>
<evidence type="ECO:0000313" key="1">
    <source>
        <dbReference type="EMBL" id="OAG29024.1"/>
    </source>
</evidence>
<protein>
    <submittedName>
        <fullName evidence="1">Uncharacterized protein</fullName>
    </submittedName>
</protein>
<accession>A0A177EAQ3</accession>
<evidence type="ECO:0000313" key="2">
    <source>
        <dbReference type="Proteomes" id="UP000185944"/>
    </source>
</evidence>
<comment type="caution">
    <text evidence="1">The sequence shown here is derived from an EMBL/GenBank/DDBJ whole genome shotgun (WGS) entry which is preliminary data.</text>
</comment>
<proteinExistence type="predicted"/>
<name>A0A177EAQ3_9MICR</name>
<dbReference type="VEuPathDB" id="MicrosporidiaDB:NEDG_01163"/>